<dbReference type="Proteomes" id="UP000826212">
    <property type="component" value="Chromosome"/>
</dbReference>
<proteinExistence type="predicted"/>
<gene>
    <name evidence="1" type="primary">cbiE</name>
    <name evidence="1" type="ORF">K4L44_02405</name>
</gene>
<evidence type="ECO:0000313" key="1">
    <source>
        <dbReference type="EMBL" id="QZE14731.1"/>
    </source>
</evidence>
<sequence length="397" mass="45172">MRFILIGISDTSNYHPEKEVTSLISKSFHFSGGKRHYERVKHLLPEEHQWHGITIPLEPVLMGYESLDSIVVFVSGDPFFYGFGATLKRRFPNASFQNFPFFNSLQMHSHVINLPYEEMMCVSCTGRPWDRLNRALLEDQELIGVLTDRKKRPEVIAKHLLDAGYDNYEISVGENLGGTSQRVVSMSLEECSQQTFAPLNNIILKQKQSRDFTIGVSNDQFTYLDGRPNMMTKPVYRLHTISLMELHCRNVFWDIGFCTGSVSIEAQRLYPKLKCISFEKREESRSIIEENIKKFGVPGISYTIGDFLSLDHSQYAKPDAVFIGGHGGKLSEILSIVDSYLPANGVIATNAVKEESARIFIDKLLELGYIEQANSKIKLDDFNPVNVIVMRKSNKLK</sequence>
<dbReference type="EMBL" id="CP081303">
    <property type="protein sequence ID" value="QZE14731.1"/>
    <property type="molecule type" value="Genomic_DNA"/>
</dbReference>
<name>A0AC61NLB5_9BACT</name>
<keyword evidence="2" id="KW-1185">Reference proteome</keyword>
<protein>
    <submittedName>
        <fullName evidence="1">Precorrin-6y C5,15-methyltransferase (Decarboxylating) subunit CbiE</fullName>
    </submittedName>
</protein>
<accession>A0AC61NLB5</accession>
<reference evidence="1" key="1">
    <citation type="submission" date="2021-08" db="EMBL/GenBank/DDBJ databases">
        <title>Novel anaerobic bacterium isolated from sea squirt in East Sea, Republic of Korea.</title>
        <authorList>
            <person name="Nguyen T.H."/>
            <person name="Li Z."/>
            <person name="Lee Y.-J."/>
            <person name="Ko J."/>
            <person name="Kim S.-G."/>
        </authorList>
    </citation>
    <scope>NUCLEOTIDE SEQUENCE</scope>
    <source>
        <strain evidence="1">KCTC 25031</strain>
    </source>
</reference>
<organism evidence="1 2">
    <name type="scientific">Halosquirtibacter laminarini</name>
    <dbReference type="NCBI Taxonomy" id="3374600"/>
    <lineage>
        <taxon>Bacteria</taxon>
        <taxon>Pseudomonadati</taxon>
        <taxon>Bacteroidota</taxon>
        <taxon>Bacteroidia</taxon>
        <taxon>Marinilabiliales</taxon>
        <taxon>Prolixibacteraceae</taxon>
        <taxon>Halosquirtibacter</taxon>
    </lineage>
</organism>
<evidence type="ECO:0000313" key="2">
    <source>
        <dbReference type="Proteomes" id="UP000826212"/>
    </source>
</evidence>